<sequence length="1046" mass="117117">MASTGTGSIYQSNSEAAKKRRFAELAAVGGFSNTNYSGSNSDDDDENDNDDDDDEFSFAYRPSDMRQKKVHPIPTDHTQENLEIEPEPRQRKRIIRACDPCGFLRPSAPIVPKGRGRRGRKPGSTLSGAVSLRHSAVATPPSRQKTWASSPSSFQIRDLPPESRKAPHEVMPQFLSGGNVSETHIYKSIPRFVDGVLLAHVPNYKNSGEAENFIYNPALSDEHKTTLPIPPLSFNTPTPSGSVSTPIDAKSQANHRQASISQPLYENSSKKFKEIIPLPNDLLDHILRNFWEQFHPQFPLLDKTWFIMQLEILRSIQPSAINIDEHWRFILVLISVVALMINFTPSLSDWNRSESTTSTVSSESELDSSVDAALSFKDHDVVLKHLVDLYKRVLFDHFEFADIYMIQSLLIMVLMGGFQRGSRLTAVWGYMGMAVRMAQEVSVFSSFLFHYFQQISETIVQLGLHRSIAELGIRNHIFDRASLAERSRTWHCVMIIESYTCIWTGRPLAIHENDWDVEYPEVTSCELATLKNHIDLAQIIALILRFANRAKQVDVSAATTEIDLKLAEWWANLDDDWKNLIFQDRWNAKAMMALMYHGAIILYHSTSRNTVNTEICYASANAITTLVSRFETPVHPNECVALFPTFTYCAMLACTVNISQMLQHSTAEITSTTRGLVEAIGNLEKCMRVFDSLRGVFINAERCWKTILDFLGVKGIRLDDLIEAAKNGTDVAAAVAGMNDLGALSAGQEKGKFSSMQVGVSNTSQVEFIKTGNETLWSSNLTNGFINKAMLAQQDSVKVERVEITNLTPTQSQSQNSGNAQQRLNQRAINHLAQASNQIAQTSVSNLQVSNGVAFASNSTRNIGDAGFVWDGLSLFDLAGLGGLANTSFAMAQHNLQQVQQQQMAYSVNMHQFQNQLQSSLNLQTASGSNIQNSFVPNNLVEQGNMNYSNQIMSKMPDQMSLYHQQASFQQHQPQQQQQRNDFLQNQIVQQQQQQQIQSFIRNQSIREQPQPQQYQANPVDQLKLQQSHSSSFQYHVPGGGSGPYS</sequence>
<evidence type="ECO:0000259" key="3">
    <source>
        <dbReference type="SMART" id="SM00906"/>
    </source>
</evidence>
<feature type="compositionally biased region" description="Polar residues" evidence="2">
    <location>
        <begin position="31"/>
        <end position="40"/>
    </location>
</feature>
<comment type="caution">
    <text evidence="4">The sequence shown here is derived from an EMBL/GenBank/DDBJ whole genome shotgun (WGS) entry which is preliminary data.</text>
</comment>
<dbReference type="PANTHER" id="PTHR46910">
    <property type="entry name" value="TRANSCRIPTION FACTOR PDR1"/>
    <property type="match status" value="1"/>
</dbReference>
<evidence type="ECO:0000256" key="2">
    <source>
        <dbReference type="SAM" id="MobiDB-lite"/>
    </source>
</evidence>
<dbReference type="EMBL" id="JADGJH010001370">
    <property type="protein sequence ID" value="KAJ3114399.1"/>
    <property type="molecule type" value="Genomic_DNA"/>
</dbReference>
<reference evidence="4" key="1">
    <citation type="submission" date="2020-05" db="EMBL/GenBank/DDBJ databases">
        <title>Phylogenomic resolution of chytrid fungi.</title>
        <authorList>
            <person name="Stajich J.E."/>
            <person name="Amses K."/>
            <person name="Simmons R."/>
            <person name="Seto K."/>
            <person name="Myers J."/>
            <person name="Bonds A."/>
            <person name="Quandt C.A."/>
            <person name="Barry K."/>
            <person name="Liu P."/>
            <person name="Grigoriev I."/>
            <person name="Longcore J.E."/>
            <person name="James T.Y."/>
        </authorList>
    </citation>
    <scope>NUCLEOTIDE SEQUENCE</scope>
    <source>
        <strain evidence="4">JEL0513</strain>
    </source>
</reference>
<feature type="compositionally biased region" description="Acidic residues" evidence="2">
    <location>
        <begin position="41"/>
        <end position="56"/>
    </location>
</feature>
<dbReference type="CDD" id="cd12148">
    <property type="entry name" value="fungal_TF_MHR"/>
    <property type="match status" value="1"/>
</dbReference>
<dbReference type="GO" id="GO:0003700">
    <property type="term" value="F:DNA-binding transcription factor activity"/>
    <property type="evidence" value="ECO:0007669"/>
    <property type="project" value="InterPro"/>
</dbReference>
<dbReference type="GO" id="GO:0008270">
    <property type="term" value="F:zinc ion binding"/>
    <property type="evidence" value="ECO:0007669"/>
    <property type="project" value="InterPro"/>
</dbReference>
<feature type="compositionally biased region" description="Polar residues" evidence="2">
    <location>
        <begin position="141"/>
        <end position="155"/>
    </location>
</feature>
<feature type="domain" description="Xylanolytic transcriptional activator regulatory" evidence="3">
    <location>
        <begin position="427"/>
        <end position="526"/>
    </location>
</feature>
<feature type="region of interest" description="Disordered" evidence="2">
    <location>
        <begin position="29"/>
        <end position="89"/>
    </location>
</feature>
<feature type="region of interest" description="Disordered" evidence="2">
    <location>
        <begin position="108"/>
        <end position="130"/>
    </location>
</feature>
<dbReference type="SMART" id="SM00906">
    <property type="entry name" value="Fungal_trans"/>
    <property type="match status" value="1"/>
</dbReference>
<feature type="region of interest" description="Disordered" evidence="2">
    <location>
        <begin position="1008"/>
        <end position="1046"/>
    </location>
</feature>
<dbReference type="GO" id="GO:0006351">
    <property type="term" value="P:DNA-templated transcription"/>
    <property type="evidence" value="ECO:0007669"/>
    <property type="project" value="InterPro"/>
</dbReference>
<organism evidence="4 5">
    <name type="scientific">Physocladia obscura</name>
    <dbReference type="NCBI Taxonomy" id="109957"/>
    <lineage>
        <taxon>Eukaryota</taxon>
        <taxon>Fungi</taxon>
        <taxon>Fungi incertae sedis</taxon>
        <taxon>Chytridiomycota</taxon>
        <taxon>Chytridiomycota incertae sedis</taxon>
        <taxon>Chytridiomycetes</taxon>
        <taxon>Chytridiales</taxon>
        <taxon>Chytriomycetaceae</taxon>
        <taxon>Physocladia</taxon>
    </lineage>
</organism>
<protein>
    <recommendedName>
        <fullName evidence="3">Xylanolytic transcriptional activator regulatory domain-containing protein</fullName>
    </recommendedName>
</protein>
<keyword evidence="5" id="KW-1185">Reference proteome</keyword>
<feature type="region of interest" description="Disordered" evidence="2">
    <location>
        <begin position="136"/>
        <end position="155"/>
    </location>
</feature>
<name>A0AAD5SYG4_9FUNG</name>
<dbReference type="PANTHER" id="PTHR46910:SF9">
    <property type="entry name" value="MISCELLANEOUS ZN(II)2CYS6 TRANSCRIPTION FACTOR (EUROFUNG)"/>
    <property type="match status" value="1"/>
</dbReference>
<accession>A0AAD5SYG4</accession>
<dbReference type="InterPro" id="IPR007219">
    <property type="entry name" value="XnlR_reg_dom"/>
</dbReference>
<dbReference type="Pfam" id="PF04082">
    <property type="entry name" value="Fungal_trans"/>
    <property type="match status" value="1"/>
</dbReference>
<dbReference type="AlphaFoldDB" id="A0AAD5SYG4"/>
<dbReference type="Proteomes" id="UP001211907">
    <property type="component" value="Unassembled WGS sequence"/>
</dbReference>
<feature type="compositionally biased region" description="Polar residues" evidence="2">
    <location>
        <begin position="1008"/>
        <end position="1034"/>
    </location>
</feature>
<keyword evidence="1" id="KW-0539">Nucleus</keyword>
<dbReference type="InterPro" id="IPR050987">
    <property type="entry name" value="AtrR-like"/>
</dbReference>
<dbReference type="GO" id="GO:0003677">
    <property type="term" value="F:DNA binding"/>
    <property type="evidence" value="ECO:0007669"/>
    <property type="project" value="InterPro"/>
</dbReference>
<gene>
    <name evidence="4" type="ORF">HK100_001682</name>
</gene>
<evidence type="ECO:0000313" key="4">
    <source>
        <dbReference type="EMBL" id="KAJ3114399.1"/>
    </source>
</evidence>
<proteinExistence type="predicted"/>
<evidence type="ECO:0000313" key="5">
    <source>
        <dbReference type="Proteomes" id="UP001211907"/>
    </source>
</evidence>
<evidence type="ECO:0000256" key="1">
    <source>
        <dbReference type="ARBA" id="ARBA00023242"/>
    </source>
</evidence>